<proteinExistence type="predicted"/>
<dbReference type="RefSeq" id="WP_068711515.1">
    <property type="nucleotide sequence ID" value="NZ_LSZP01000032.1"/>
</dbReference>
<evidence type="ECO:0000313" key="4">
    <source>
        <dbReference type="EMBL" id="KXU36022.1"/>
    </source>
</evidence>
<evidence type="ECO:0000313" key="5">
    <source>
        <dbReference type="Proteomes" id="UP000071392"/>
    </source>
</evidence>
<feature type="compositionally biased region" description="Polar residues" evidence="2">
    <location>
        <begin position="342"/>
        <end position="353"/>
    </location>
</feature>
<dbReference type="Gene3D" id="1.10.3210.10">
    <property type="entry name" value="Hypothetical protein af1432"/>
    <property type="match status" value="1"/>
</dbReference>
<dbReference type="InterPro" id="IPR006674">
    <property type="entry name" value="HD_domain"/>
</dbReference>
<gene>
    <name evidence="4" type="ORF">AXK12_04145</name>
</gene>
<evidence type="ECO:0000256" key="2">
    <source>
        <dbReference type="SAM" id="MobiDB-lite"/>
    </source>
</evidence>
<dbReference type="PANTHER" id="PTHR37294">
    <property type="entry name" value="3'-5' EXORIBONUCLEASE YHAM"/>
    <property type="match status" value="1"/>
</dbReference>
<name>A0A139SNF9_9BACT</name>
<dbReference type="Proteomes" id="UP000071392">
    <property type="component" value="Unassembled WGS sequence"/>
</dbReference>
<reference evidence="4 5" key="1">
    <citation type="submission" date="2016-02" db="EMBL/GenBank/DDBJ databases">
        <authorList>
            <person name="Wen L."/>
            <person name="He K."/>
            <person name="Yang H."/>
        </authorList>
    </citation>
    <scope>NUCLEOTIDE SEQUENCE [LARGE SCALE GENOMIC DNA]</scope>
    <source>
        <strain evidence="4 5">CV41</strain>
    </source>
</reference>
<protein>
    <submittedName>
        <fullName evidence="4">Phosphohydrolase</fullName>
    </submittedName>
</protein>
<evidence type="ECO:0000256" key="1">
    <source>
        <dbReference type="ARBA" id="ARBA00022801"/>
    </source>
</evidence>
<keyword evidence="1 4" id="KW-0378">Hydrolase</keyword>
<dbReference type="CDD" id="cd00077">
    <property type="entry name" value="HDc"/>
    <property type="match status" value="1"/>
</dbReference>
<keyword evidence="5" id="KW-1185">Reference proteome</keyword>
<dbReference type="STRING" id="1548208.AXK12_04145"/>
<feature type="region of interest" description="Disordered" evidence="2">
    <location>
        <begin position="332"/>
        <end position="353"/>
    </location>
</feature>
<dbReference type="InterPro" id="IPR006675">
    <property type="entry name" value="HDIG_dom"/>
</dbReference>
<dbReference type="InterPro" id="IPR050798">
    <property type="entry name" value="YhaM_exoribonuc/phosphodiest"/>
</dbReference>
<sequence>MSAETTTPTALLSVSRLKDYIEADRGRTFVSLLIARRVTHKTAANGNPFWSLELGDRSGSFRCTLFGDSPVCASLSPALEGSALRFEGKVDFYQGTFSPRPTHITPLSEAELAALPPDALDELIEKAPEEAAQLRAEFEDFIKKISHDELRMTLRQVFDAIGEAFYACPAAIAMHHAYRHGLLEHTVHMARVARATLPLYPEVDPDLAMAGILVHDIGKVIEYEGTLAAHRSRRGVLQGHVVLGYQLVRRAGLKAGLDEDRLERLEHIVLSHQGAPEWGAAVYAATPEAVFVSMIDNLDARMGMVQRALRQASDQSEFSERIPGLNTTLLTAPIGGAPPTPSQRESLLTPKTG</sequence>
<dbReference type="AlphaFoldDB" id="A0A139SNF9"/>
<dbReference type="EMBL" id="LSZP01000032">
    <property type="protein sequence ID" value="KXU36022.1"/>
    <property type="molecule type" value="Genomic_DNA"/>
</dbReference>
<organism evidence="4 5">
    <name type="scientific">Cephaloticoccus capnophilus</name>
    <dbReference type="NCBI Taxonomy" id="1548208"/>
    <lineage>
        <taxon>Bacteria</taxon>
        <taxon>Pseudomonadati</taxon>
        <taxon>Verrucomicrobiota</taxon>
        <taxon>Opitutia</taxon>
        <taxon>Opitutales</taxon>
        <taxon>Opitutaceae</taxon>
        <taxon>Cephaloticoccus</taxon>
    </lineage>
</organism>
<feature type="domain" description="HD/PDEase" evidence="3">
    <location>
        <begin position="178"/>
        <end position="310"/>
    </location>
</feature>
<dbReference type="SMART" id="SM00471">
    <property type="entry name" value="HDc"/>
    <property type="match status" value="1"/>
</dbReference>
<dbReference type="GO" id="GO:0016787">
    <property type="term" value="F:hydrolase activity"/>
    <property type="evidence" value="ECO:0007669"/>
    <property type="project" value="UniProtKB-KW"/>
</dbReference>
<dbReference type="SUPFAM" id="SSF109604">
    <property type="entry name" value="HD-domain/PDEase-like"/>
    <property type="match status" value="1"/>
</dbReference>
<accession>A0A139SNF9</accession>
<evidence type="ECO:0000259" key="3">
    <source>
        <dbReference type="SMART" id="SM00471"/>
    </source>
</evidence>
<comment type="caution">
    <text evidence="4">The sequence shown here is derived from an EMBL/GenBank/DDBJ whole genome shotgun (WGS) entry which is preliminary data.</text>
</comment>
<dbReference type="InterPro" id="IPR003607">
    <property type="entry name" value="HD/PDEase_dom"/>
</dbReference>
<dbReference type="GO" id="GO:0031125">
    <property type="term" value="P:rRNA 3'-end processing"/>
    <property type="evidence" value="ECO:0007669"/>
    <property type="project" value="TreeGrafter"/>
</dbReference>
<dbReference type="Pfam" id="PF01966">
    <property type="entry name" value="HD"/>
    <property type="match status" value="1"/>
</dbReference>
<dbReference type="OrthoDB" id="9778453at2"/>
<dbReference type="PANTHER" id="PTHR37294:SF1">
    <property type="entry name" value="3'-5' EXORIBONUCLEASE YHAM"/>
    <property type="match status" value="1"/>
</dbReference>
<dbReference type="NCBIfam" id="TIGR00277">
    <property type="entry name" value="HDIG"/>
    <property type="match status" value="1"/>
</dbReference>